<comment type="similarity">
    <text evidence="2">Belongs to the drug/metabolite transporter (DMT) superfamily. 10 TMS drug/metabolite exporter (DME) (TC 2.A.7.3) family.</text>
</comment>
<accession>A0A1U7D5G0</accession>
<keyword evidence="4 6" id="KW-1133">Transmembrane helix</keyword>
<feature type="domain" description="EamA" evidence="7">
    <location>
        <begin position="10"/>
        <end position="142"/>
    </location>
</feature>
<proteinExistence type="inferred from homology"/>
<dbReference type="PANTHER" id="PTHR22911:SF6">
    <property type="entry name" value="SOLUTE CARRIER FAMILY 35 MEMBER G1"/>
    <property type="match status" value="1"/>
</dbReference>
<dbReference type="Gene3D" id="1.10.3730.20">
    <property type="match status" value="1"/>
</dbReference>
<dbReference type="AlphaFoldDB" id="A0A1U7D5G0"/>
<evidence type="ECO:0000256" key="5">
    <source>
        <dbReference type="ARBA" id="ARBA00023136"/>
    </source>
</evidence>
<feature type="transmembrane region" description="Helical" evidence="6">
    <location>
        <begin position="149"/>
        <end position="169"/>
    </location>
</feature>
<evidence type="ECO:0000313" key="9">
    <source>
        <dbReference type="Proteomes" id="UP000186559"/>
    </source>
</evidence>
<protein>
    <submittedName>
        <fullName evidence="8">S-adenosylmethionine uptake transporter</fullName>
    </submittedName>
</protein>
<evidence type="ECO:0000256" key="3">
    <source>
        <dbReference type="ARBA" id="ARBA00022692"/>
    </source>
</evidence>
<sequence>MKTRSDNAQGALLMMASMASFTFNDACIKAIGEAMPLPQILVLRGSLASAFIALLAWRLGSLRASLPAGDRRLVLMRAAAEVGGTFFFLTALRHMPLANVTALLQMLPLTLALGSAVFFAEPVGWRRWVAIGLGFVGMLLIVRPGTEGFSLYSVYALVAVACVTMRDLVTRRMSAVTPSLMVTLVSSLAVVLFGAVTSVGESWVPLTPTLAALIAGSAVFVISGYTLSVLVMRKGDVSFIAPFRYTGLIWALLLGALVFGDWPVPLTLCGAALIVATGSYTLWRESQLRRRAMAQAKMRRT</sequence>
<feature type="transmembrane region" description="Helical" evidence="6">
    <location>
        <begin position="37"/>
        <end position="57"/>
    </location>
</feature>
<dbReference type="InterPro" id="IPR037185">
    <property type="entry name" value="EmrE-like"/>
</dbReference>
<feature type="transmembrane region" description="Helical" evidence="6">
    <location>
        <begin position="181"/>
        <end position="204"/>
    </location>
</feature>
<organism evidence="8 9">
    <name type="scientific">Salipiger profundus</name>
    <dbReference type="NCBI Taxonomy" id="1229727"/>
    <lineage>
        <taxon>Bacteria</taxon>
        <taxon>Pseudomonadati</taxon>
        <taxon>Pseudomonadota</taxon>
        <taxon>Alphaproteobacteria</taxon>
        <taxon>Rhodobacterales</taxon>
        <taxon>Roseobacteraceae</taxon>
        <taxon>Salipiger</taxon>
    </lineage>
</organism>
<feature type="transmembrane region" description="Helical" evidence="6">
    <location>
        <begin position="78"/>
        <end position="96"/>
    </location>
</feature>
<evidence type="ECO:0000256" key="1">
    <source>
        <dbReference type="ARBA" id="ARBA00004141"/>
    </source>
</evidence>
<evidence type="ECO:0000256" key="2">
    <source>
        <dbReference type="ARBA" id="ARBA00009853"/>
    </source>
</evidence>
<comment type="subcellular location">
    <subcellularLocation>
        <location evidence="1">Membrane</location>
        <topology evidence="1">Multi-pass membrane protein</topology>
    </subcellularLocation>
</comment>
<reference evidence="8 9" key="1">
    <citation type="submission" date="2016-03" db="EMBL/GenBank/DDBJ databases">
        <title>Deep-sea bacteria in the southern Pacific.</title>
        <authorList>
            <person name="Tang K."/>
        </authorList>
    </citation>
    <scope>NUCLEOTIDE SEQUENCE [LARGE SCALE GENOMIC DNA]</scope>
    <source>
        <strain evidence="8 9">JLT2016</strain>
    </source>
</reference>
<dbReference type="EMBL" id="CP014796">
    <property type="protein sequence ID" value="APX23310.1"/>
    <property type="molecule type" value="Genomic_DNA"/>
</dbReference>
<feature type="transmembrane region" description="Helical" evidence="6">
    <location>
        <begin position="210"/>
        <end position="231"/>
    </location>
</feature>
<gene>
    <name evidence="8" type="ORF">Ga0080559_TMP2514</name>
</gene>
<feature type="transmembrane region" description="Helical" evidence="6">
    <location>
        <begin position="102"/>
        <end position="120"/>
    </location>
</feature>
<evidence type="ECO:0000313" key="8">
    <source>
        <dbReference type="EMBL" id="APX23310.1"/>
    </source>
</evidence>
<evidence type="ECO:0000259" key="7">
    <source>
        <dbReference type="Pfam" id="PF00892"/>
    </source>
</evidence>
<dbReference type="SUPFAM" id="SSF103481">
    <property type="entry name" value="Multidrug resistance efflux transporter EmrE"/>
    <property type="match status" value="2"/>
</dbReference>
<dbReference type="InterPro" id="IPR000620">
    <property type="entry name" value="EamA_dom"/>
</dbReference>
<dbReference type="KEGG" id="tpro:Ga0080559_TMP2514"/>
<feature type="transmembrane region" description="Helical" evidence="6">
    <location>
        <begin position="243"/>
        <end position="259"/>
    </location>
</feature>
<dbReference type="OrthoDB" id="7165334at2"/>
<dbReference type="RefSeq" id="WP_017467996.1">
    <property type="nucleotide sequence ID" value="NZ_BMEW01000029.1"/>
</dbReference>
<keyword evidence="5 6" id="KW-0472">Membrane</keyword>
<keyword evidence="3 6" id="KW-0812">Transmembrane</keyword>
<feature type="transmembrane region" description="Helical" evidence="6">
    <location>
        <begin position="265"/>
        <end position="283"/>
    </location>
</feature>
<dbReference type="PANTHER" id="PTHR22911">
    <property type="entry name" value="ACYL-MALONYL CONDENSING ENZYME-RELATED"/>
    <property type="match status" value="1"/>
</dbReference>
<dbReference type="Proteomes" id="UP000186559">
    <property type="component" value="Chromosome"/>
</dbReference>
<dbReference type="STRING" id="1229727.Ga0080559_TMP2514"/>
<keyword evidence="9" id="KW-1185">Reference proteome</keyword>
<evidence type="ECO:0000256" key="4">
    <source>
        <dbReference type="ARBA" id="ARBA00022989"/>
    </source>
</evidence>
<dbReference type="GO" id="GO:0016020">
    <property type="term" value="C:membrane"/>
    <property type="evidence" value="ECO:0007669"/>
    <property type="project" value="UniProtKB-SubCell"/>
</dbReference>
<dbReference type="Pfam" id="PF00892">
    <property type="entry name" value="EamA"/>
    <property type="match status" value="1"/>
</dbReference>
<evidence type="ECO:0000256" key="6">
    <source>
        <dbReference type="SAM" id="Phobius"/>
    </source>
</evidence>
<name>A0A1U7D5G0_9RHOB</name>